<proteinExistence type="predicted"/>
<dbReference type="Pfam" id="PF01302">
    <property type="entry name" value="CAP_GLY"/>
    <property type="match status" value="1"/>
</dbReference>
<dbReference type="PROSITE" id="PS50245">
    <property type="entry name" value="CAP_GLY_2"/>
    <property type="match status" value="1"/>
</dbReference>
<dbReference type="SUPFAM" id="SSF52058">
    <property type="entry name" value="L domain-like"/>
    <property type="match status" value="1"/>
</dbReference>
<dbReference type="InterPro" id="IPR032675">
    <property type="entry name" value="LRR_dom_sf"/>
</dbReference>
<evidence type="ECO:0000259" key="3">
    <source>
        <dbReference type="PROSITE" id="PS50245"/>
    </source>
</evidence>
<dbReference type="InterPro" id="IPR036859">
    <property type="entry name" value="CAP-Gly_dom_sf"/>
</dbReference>
<dbReference type="PROSITE" id="PS51450">
    <property type="entry name" value="LRR"/>
    <property type="match status" value="3"/>
</dbReference>
<dbReference type="InterPro" id="IPR001611">
    <property type="entry name" value="Leu-rich_rpt"/>
</dbReference>
<accession>A0A0H5C6Y2</accession>
<dbReference type="InterPro" id="IPR000938">
    <property type="entry name" value="CAP-Gly_domain"/>
</dbReference>
<evidence type="ECO:0000256" key="1">
    <source>
        <dbReference type="ARBA" id="ARBA00022614"/>
    </source>
</evidence>
<dbReference type="Proteomes" id="UP000038830">
    <property type="component" value="Unassembled WGS sequence"/>
</dbReference>
<name>A0A0H5C6Y2_CYBJN</name>
<dbReference type="Gene3D" id="3.80.10.10">
    <property type="entry name" value="Ribonuclease Inhibitor"/>
    <property type="match status" value="3"/>
</dbReference>
<reference evidence="5" key="1">
    <citation type="journal article" date="2015" name="J. Biotechnol.">
        <title>The structure of the Cyberlindnera jadinii genome and its relation to Candida utilis analyzed by the occurrence of single nucleotide polymorphisms.</title>
        <authorList>
            <person name="Rupp O."/>
            <person name="Brinkrolf K."/>
            <person name="Buerth C."/>
            <person name="Kunigo M."/>
            <person name="Schneider J."/>
            <person name="Jaenicke S."/>
            <person name="Goesmann A."/>
            <person name="Puehler A."/>
            <person name="Jaeger K.-E."/>
            <person name="Ernst J.F."/>
        </authorList>
    </citation>
    <scope>NUCLEOTIDE SEQUENCE [LARGE SCALE GENOMIC DNA]</scope>
    <source>
        <strain evidence="5">ATCC 18201 / CBS 1600 / BCRC 20928 / JCM 3617 / NBRC 0987 / NRRL Y-1542</strain>
    </source>
</reference>
<evidence type="ECO:0000256" key="2">
    <source>
        <dbReference type="ARBA" id="ARBA00022737"/>
    </source>
</evidence>
<organism evidence="4 5">
    <name type="scientific">Cyberlindnera jadinii (strain ATCC 18201 / CBS 1600 / BCRC 20928 / JCM 3617 / NBRC 0987 / NRRL Y-1542)</name>
    <name type="common">Torula yeast</name>
    <name type="synonym">Candida utilis</name>
    <dbReference type="NCBI Taxonomy" id="983966"/>
    <lineage>
        <taxon>Eukaryota</taxon>
        <taxon>Fungi</taxon>
        <taxon>Dikarya</taxon>
        <taxon>Ascomycota</taxon>
        <taxon>Saccharomycotina</taxon>
        <taxon>Saccharomycetes</taxon>
        <taxon>Phaffomycetales</taxon>
        <taxon>Phaffomycetaceae</taxon>
        <taxon>Cyberlindnera</taxon>
    </lineage>
</organism>
<evidence type="ECO:0000313" key="5">
    <source>
        <dbReference type="Proteomes" id="UP000038830"/>
    </source>
</evidence>
<dbReference type="PANTHER" id="PTHR18849:SF0">
    <property type="entry name" value="CILIA- AND FLAGELLA-ASSOCIATED PROTEIN 410-RELATED"/>
    <property type="match status" value="1"/>
</dbReference>
<dbReference type="AlphaFoldDB" id="A0A0H5C6Y2"/>
<dbReference type="SUPFAM" id="SSF74924">
    <property type="entry name" value="Cap-Gly domain"/>
    <property type="match status" value="1"/>
</dbReference>
<dbReference type="Gene3D" id="2.30.30.190">
    <property type="entry name" value="CAP Gly-rich-like domain"/>
    <property type="match status" value="1"/>
</dbReference>
<protein>
    <submittedName>
        <fullName evidence="4">Tbce protein</fullName>
    </submittedName>
</protein>
<dbReference type="EMBL" id="CDQK01000005">
    <property type="protein sequence ID" value="CEP23813.1"/>
    <property type="molecule type" value="Genomic_DNA"/>
</dbReference>
<dbReference type="SMART" id="SM01052">
    <property type="entry name" value="CAP_GLY"/>
    <property type="match status" value="1"/>
</dbReference>
<dbReference type="Pfam" id="PF13516">
    <property type="entry name" value="LRR_6"/>
    <property type="match status" value="3"/>
</dbReference>
<sequence length="411" mass="46939">MDSTVESTVESTMGRDIHLNQRLSIKGELCTVKYLGSLPCWPDDTAVGVEWDERAGKNDGEYNGDKLFDVTRRQSGSFLKLSKCRVDEKRLLSTALMYQYGDSGNVEEVKIGKKRVEIVGFDRLQAQFDVLRVVSLARMCVYELDSAIQLPKLESLDLSFNLLQSFTNVLLFIERLPSIQKLNLTGNRFDDKPCEAMCTVPLVSLNMTMTYPGDGILKSVHRCLPTLEELVLCDNAMTSVNDEIGQMPLRSLDLSMNRITQIPSVSHTVKSLNLSFNEIETLTTLLTVHHSLQALDLRHNYISHWDEIDSISTHYPRLTRLRINNNPLFASIPIEEAEFEIISRISSLERINGHDITEKERENAELWWLSQWHTSHPKWKELCAKYGRSTDNSNESSKHEDLYRQAVTHFG</sequence>
<dbReference type="PANTHER" id="PTHR18849">
    <property type="entry name" value="LEUCINE RICH REPEAT PROTEIN"/>
    <property type="match status" value="1"/>
</dbReference>
<keyword evidence="1" id="KW-0433">Leucine-rich repeat</keyword>
<gene>
    <name evidence="4" type="primary">tbce</name>
    <name evidence="4" type="ORF">BN1211_4471</name>
</gene>
<keyword evidence="2" id="KW-0677">Repeat</keyword>
<feature type="domain" description="CAP-Gly" evidence="3">
    <location>
        <begin position="47"/>
        <end position="80"/>
    </location>
</feature>
<evidence type="ECO:0000313" key="4">
    <source>
        <dbReference type="EMBL" id="CEP23813.1"/>
    </source>
</evidence>
<dbReference type="SMART" id="SM00365">
    <property type="entry name" value="LRR_SD22"/>
    <property type="match status" value="3"/>
</dbReference>